<protein>
    <submittedName>
        <fullName evidence="1">Class I SAM-dependent methyltransferase</fullName>
        <ecNumber evidence="1">2.1.1.-</ecNumber>
    </submittedName>
</protein>
<name>A0ABW0ILA0_9BACT</name>
<dbReference type="SUPFAM" id="SSF53335">
    <property type="entry name" value="S-adenosyl-L-methionine-dependent methyltransferases"/>
    <property type="match status" value="1"/>
</dbReference>
<keyword evidence="1" id="KW-0489">Methyltransferase</keyword>
<proteinExistence type="predicted"/>
<evidence type="ECO:0000313" key="1">
    <source>
        <dbReference type="EMBL" id="MFC5413007.1"/>
    </source>
</evidence>
<dbReference type="Proteomes" id="UP001596106">
    <property type="component" value="Unassembled WGS sequence"/>
</dbReference>
<keyword evidence="2" id="KW-1185">Reference proteome</keyword>
<reference evidence="2" key="1">
    <citation type="journal article" date="2019" name="Int. J. Syst. Evol. Microbiol.">
        <title>The Global Catalogue of Microorganisms (GCM) 10K type strain sequencing project: providing services to taxonomists for standard genome sequencing and annotation.</title>
        <authorList>
            <consortium name="The Broad Institute Genomics Platform"/>
            <consortium name="The Broad Institute Genome Sequencing Center for Infectious Disease"/>
            <person name="Wu L."/>
            <person name="Ma J."/>
        </authorList>
    </citation>
    <scope>NUCLEOTIDE SEQUENCE [LARGE SCALE GENOMIC DNA]</scope>
    <source>
        <strain evidence="2">CCUG 55250</strain>
    </source>
</reference>
<evidence type="ECO:0000313" key="2">
    <source>
        <dbReference type="Proteomes" id="UP001596106"/>
    </source>
</evidence>
<sequence length="270" mass="31788">MTCHICDTPSNESFLVKVLFKYDVTYYRCRECGFIQTETPYWLPEAYESAITSLDLGLVSRNLLWAPTVEAIIRKWFRPEGPFLDYGGGYGLFVRIMRDRGFPFIRQDQYCENLFAKHFDITDQPENQTYELVTAFEVFEHLPDPVGTIEQMLQAGKSILFSTKLLPDPNVTPETWWYFIPETGQHVSLYSLDSLRRLAQRFRLQLYSDGRDLHLMTAKDIDPTWFRWFTDPRKVRLFNRFHGYPTPSLLDSDFQKVYDSLKKQPLTDAI</sequence>
<dbReference type="EC" id="2.1.1.-" evidence="1"/>
<dbReference type="GO" id="GO:0032259">
    <property type="term" value="P:methylation"/>
    <property type="evidence" value="ECO:0007669"/>
    <property type="project" value="UniProtKB-KW"/>
</dbReference>
<gene>
    <name evidence="1" type="ORF">ACFPMF_27025</name>
</gene>
<dbReference type="EMBL" id="JBHSMA010000018">
    <property type="protein sequence ID" value="MFC5413007.1"/>
    <property type="molecule type" value="Genomic_DNA"/>
</dbReference>
<keyword evidence="1" id="KW-0808">Transferase</keyword>
<accession>A0ABW0ILA0</accession>
<dbReference type="Pfam" id="PF13489">
    <property type="entry name" value="Methyltransf_23"/>
    <property type="match status" value="1"/>
</dbReference>
<dbReference type="InterPro" id="IPR029063">
    <property type="entry name" value="SAM-dependent_MTases_sf"/>
</dbReference>
<dbReference type="GO" id="GO:0008168">
    <property type="term" value="F:methyltransferase activity"/>
    <property type="evidence" value="ECO:0007669"/>
    <property type="project" value="UniProtKB-KW"/>
</dbReference>
<dbReference type="Gene3D" id="3.40.50.150">
    <property type="entry name" value="Vaccinia Virus protein VP39"/>
    <property type="match status" value="1"/>
</dbReference>
<organism evidence="1 2">
    <name type="scientific">Larkinella bovis</name>
    <dbReference type="NCBI Taxonomy" id="683041"/>
    <lineage>
        <taxon>Bacteria</taxon>
        <taxon>Pseudomonadati</taxon>
        <taxon>Bacteroidota</taxon>
        <taxon>Cytophagia</taxon>
        <taxon>Cytophagales</taxon>
        <taxon>Spirosomataceae</taxon>
        <taxon>Larkinella</taxon>
    </lineage>
</organism>
<comment type="caution">
    <text evidence="1">The sequence shown here is derived from an EMBL/GenBank/DDBJ whole genome shotgun (WGS) entry which is preliminary data.</text>
</comment>
<dbReference type="RefSeq" id="WP_379851096.1">
    <property type="nucleotide sequence ID" value="NZ_JBHSMA010000018.1"/>
</dbReference>